<dbReference type="EMBL" id="WHUW01000005">
    <property type="protein sequence ID" value="KAF8445805.1"/>
    <property type="molecule type" value="Genomic_DNA"/>
</dbReference>
<dbReference type="AlphaFoldDB" id="A0AAD4C2F7"/>
<sequence length="190" mass="21755">MAAPPNVTTKAMGGRFIMNKALSSDADDILRLQGVSWFKRRAISMFTLNLRVKHYTDDDGVEHIDIDQTLSGASITGTSENRALDCHERDEYDDVFGLVTEKSRRIPVEEITDEFLKKDWTQDTIDDDIIFIDSWSAPGKNSYTWRAVQTWGFSMVNGERRHVRHVTFTSPQKQDGPIHARLVYDYITPN</sequence>
<dbReference type="Proteomes" id="UP001194468">
    <property type="component" value="Unassembled WGS sequence"/>
</dbReference>
<accession>A0AAD4C2F7</accession>
<dbReference type="PANTHER" id="PTHR38115:SF1">
    <property type="entry name" value="LIPOCALIN-LIKE DOMAIN-CONTAINING PROTEIN"/>
    <property type="match status" value="1"/>
</dbReference>
<organism evidence="1 2">
    <name type="scientific">Boletus edulis BED1</name>
    <dbReference type="NCBI Taxonomy" id="1328754"/>
    <lineage>
        <taxon>Eukaryota</taxon>
        <taxon>Fungi</taxon>
        <taxon>Dikarya</taxon>
        <taxon>Basidiomycota</taxon>
        <taxon>Agaricomycotina</taxon>
        <taxon>Agaricomycetes</taxon>
        <taxon>Agaricomycetidae</taxon>
        <taxon>Boletales</taxon>
        <taxon>Boletineae</taxon>
        <taxon>Boletaceae</taxon>
        <taxon>Boletoideae</taxon>
        <taxon>Boletus</taxon>
    </lineage>
</organism>
<name>A0AAD4C2F7_BOLED</name>
<proteinExistence type="predicted"/>
<dbReference type="InterPro" id="IPR053037">
    <property type="entry name" value="Pericyclase_pydY-like"/>
</dbReference>
<gene>
    <name evidence="1" type="ORF">L210DRAFT_975814</name>
</gene>
<dbReference type="PANTHER" id="PTHR38115">
    <property type="entry name" value="LIPOCALIN-LIKE DOMAIN-CONTAINING PROTEIN"/>
    <property type="match status" value="1"/>
</dbReference>
<comment type="caution">
    <text evidence="1">The sequence shown here is derived from an EMBL/GenBank/DDBJ whole genome shotgun (WGS) entry which is preliminary data.</text>
</comment>
<reference evidence="1" key="1">
    <citation type="submission" date="2019-10" db="EMBL/GenBank/DDBJ databases">
        <authorList>
            <consortium name="DOE Joint Genome Institute"/>
            <person name="Kuo A."/>
            <person name="Miyauchi S."/>
            <person name="Kiss E."/>
            <person name="Drula E."/>
            <person name="Kohler A."/>
            <person name="Sanchez-Garcia M."/>
            <person name="Andreopoulos B."/>
            <person name="Barry K.W."/>
            <person name="Bonito G."/>
            <person name="Buee M."/>
            <person name="Carver A."/>
            <person name="Chen C."/>
            <person name="Cichocki N."/>
            <person name="Clum A."/>
            <person name="Culley D."/>
            <person name="Crous P.W."/>
            <person name="Fauchery L."/>
            <person name="Girlanda M."/>
            <person name="Hayes R."/>
            <person name="Keri Z."/>
            <person name="LaButti K."/>
            <person name="Lipzen A."/>
            <person name="Lombard V."/>
            <person name="Magnuson J."/>
            <person name="Maillard F."/>
            <person name="Morin E."/>
            <person name="Murat C."/>
            <person name="Nolan M."/>
            <person name="Ohm R."/>
            <person name="Pangilinan J."/>
            <person name="Pereira M."/>
            <person name="Perotto S."/>
            <person name="Peter M."/>
            <person name="Riley R."/>
            <person name="Sitrit Y."/>
            <person name="Stielow B."/>
            <person name="Szollosi G."/>
            <person name="Zifcakova L."/>
            <person name="Stursova M."/>
            <person name="Spatafora J.W."/>
            <person name="Tedersoo L."/>
            <person name="Vaario L.-M."/>
            <person name="Yamada A."/>
            <person name="Yan M."/>
            <person name="Wang P."/>
            <person name="Xu J."/>
            <person name="Bruns T."/>
            <person name="Baldrian P."/>
            <person name="Vilgalys R."/>
            <person name="Henrissat B."/>
            <person name="Grigoriev I.V."/>
            <person name="Hibbett D."/>
            <person name="Nagy L.G."/>
            <person name="Martin F.M."/>
        </authorList>
    </citation>
    <scope>NUCLEOTIDE SEQUENCE</scope>
    <source>
        <strain evidence="1">BED1</strain>
    </source>
</reference>
<reference evidence="1" key="2">
    <citation type="journal article" date="2020" name="Nat. Commun.">
        <title>Large-scale genome sequencing of mycorrhizal fungi provides insights into the early evolution of symbiotic traits.</title>
        <authorList>
            <person name="Miyauchi S."/>
            <person name="Kiss E."/>
            <person name="Kuo A."/>
            <person name="Drula E."/>
            <person name="Kohler A."/>
            <person name="Sanchez-Garcia M."/>
            <person name="Morin E."/>
            <person name="Andreopoulos B."/>
            <person name="Barry K.W."/>
            <person name="Bonito G."/>
            <person name="Buee M."/>
            <person name="Carver A."/>
            <person name="Chen C."/>
            <person name="Cichocki N."/>
            <person name="Clum A."/>
            <person name="Culley D."/>
            <person name="Crous P.W."/>
            <person name="Fauchery L."/>
            <person name="Girlanda M."/>
            <person name="Hayes R.D."/>
            <person name="Keri Z."/>
            <person name="LaButti K."/>
            <person name="Lipzen A."/>
            <person name="Lombard V."/>
            <person name="Magnuson J."/>
            <person name="Maillard F."/>
            <person name="Murat C."/>
            <person name="Nolan M."/>
            <person name="Ohm R.A."/>
            <person name="Pangilinan J."/>
            <person name="Pereira M.F."/>
            <person name="Perotto S."/>
            <person name="Peter M."/>
            <person name="Pfister S."/>
            <person name="Riley R."/>
            <person name="Sitrit Y."/>
            <person name="Stielow J.B."/>
            <person name="Szollosi G."/>
            <person name="Zifcakova L."/>
            <person name="Stursova M."/>
            <person name="Spatafora J.W."/>
            <person name="Tedersoo L."/>
            <person name="Vaario L.M."/>
            <person name="Yamada A."/>
            <person name="Yan M."/>
            <person name="Wang P."/>
            <person name="Xu J."/>
            <person name="Bruns T."/>
            <person name="Baldrian P."/>
            <person name="Vilgalys R."/>
            <person name="Dunand C."/>
            <person name="Henrissat B."/>
            <person name="Grigoriev I.V."/>
            <person name="Hibbett D."/>
            <person name="Nagy L.G."/>
            <person name="Martin F.M."/>
        </authorList>
    </citation>
    <scope>NUCLEOTIDE SEQUENCE</scope>
    <source>
        <strain evidence="1">BED1</strain>
    </source>
</reference>
<protein>
    <submittedName>
        <fullName evidence="1">Uncharacterized protein</fullName>
    </submittedName>
</protein>
<evidence type="ECO:0000313" key="2">
    <source>
        <dbReference type="Proteomes" id="UP001194468"/>
    </source>
</evidence>
<keyword evidence="2" id="KW-1185">Reference proteome</keyword>
<evidence type="ECO:0000313" key="1">
    <source>
        <dbReference type="EMBL" id="KAF8445805.1"/>
    </source>
</evidence>